<proteinExistence type="predicted"/>
<dbReference type="EMBL" id="CP018221">
    <property type="protein sequence ID" value="API58931.1"/>
    <property type="molecule type" value="Genomic_DNA"/>
</dbReference>
<reference evidence="3" key="1">
    <citation type="submission" date="2016-11" db="EMBL/GenBank/DDBJ databases">
        <title>Complete Genome Sequence of alachlor-degrading Sphingomonas sp. strain JJ-A5.</title>
        <authorList>
            <person name="Lee H."/>
            <person name="Ka J.-O."/>
        </authorList>
    </citation>
    <scope>NUCLEOTIDE SEQUENCE [LARGE SCALE GENOMIC DNA]</scope>
    <source>
        <strain evidence="3">JJ-A5</strain>
    </source>
</reference>
<sequence>MARKQPMQADGGGRRKGAPDGVSQREAGGTRTPGESGGGPYPNPHSRKKRKGPRFMDHGGQSEIAYHGTGQLGETDVKGQENRNAPAKED</sequence>
<gene>
    <name evidence="2" type="ORF">BSL82_06060</name>
</gene>
<dbReference type="Proteomes" id="UP000182063">
    <property type="component" value="Chromosome"/>
</dbReference>
<keyword evidence="3" id="KW-1185">Reference proteome</keyword>
<name>A0A1L3ZTG4_9SPHN</name>
<evidence type="ECO:0000313" key="3">
    <source>
        <dbReference type="Proteomes" id="UP000182063"/>
    </source>
</evidence>
<feature type="compositionally biased region" description="Basic and acidic residues" evidence="1">
    <location>
        <begin position="75"/>
        <end position="90"/>
    </location>
</feature>
<organism evidence="2 3">
    <name type="scientific">Tardibacter chloracetimidivorans</name>
    <dbReference type="NCBI Taxonomy" id="1921510"/>
    <lineage>
        <taxon>Bacteria</taxon>
        <taxon>Pseudomonadati</taxon>
        <taxon>Pseudomonadota</taxon>
        <taxon>Alphaproteobacteria</taxon>
        <taxon>Sphingomonadales</taxon>
        <taxon>Sphingomonadaceae</taxon>
        <taxon>Tardibacter</taxon>
    </lineage>
</organism>
<dbReference type="OrthoDB" id="7573856at2"/>
<feature type="region of interest" description="Disordered" evidence="1">
    <location>
        <begin position="1"/>
        <end position="90"/>
    </location>
</feature>
<evidence type="ECO:0000256" key="1">
    <source>
        <dbReference type="SAM" id="MobiDB-lite"/>
    </source>
</evidence>
<protein>
    <submittedName>
        <fullName evidence="2">Uncharacterized protein</fullName>
    </submittedName>
</protein>
<dbReference type="AlphaFoldDB" id="A0A1L3ZTG4"/>
<dbReference type="STRING" id="1921510.BSL82_06060"/>
<evidence type="ECO:0000313" key="2">
    <source>
        <dbReference type="EMBL" id="API58931.1"/>
    </source>
</evidence>
<dbReference type="RefSeq" id="WP_072596483.1">
    <property type="nucleotide sequence ID" value="NZ_CP018221.1"/>
</dbReference>
<dbReference type="KEGG" id="sphj:BSL82_06060"/>
<accession>A0A1L3ZTG4</accession>